<evidence type="ECO:0000256" key="2">
    <source>
        <dbReference type="ARBA" id="ARBA00022448"/>
    </source>
</evidence>
<evidence type="ECO:0000259" key="6">
    <source>
        <dbReference type="PROSITE" id="PS50893"/>
    </source>
</evidence>
<dbReference type="InterPro" id="IPR027417">
    <property type="entry name" value="P-loop_NTPase"/>
</dbReference>
<keyword evidence="3" id="KW-0536">Nodulation</keyword>
<dbReference type="PANTHER" id="PTHR42711:SF5">
    <property type="entry name" value="ABC TRANSPORTER ATP-BINDING PROTEIN NATA"/>
    <property type="match status" value="1"/>
</dbReference>
<dbReference type="GO" id="GO:0005524">
    <property type="term" value="F:ATP binding"/>
    <property type="evidence" value="ECO:0007669"/>
    <property type="project" value="UniProtKB-KW"/>
</dbReference>
<evidence type="ECO:0000256" key="3">
    <source>
        <dbReference type="ARBA" id="ARBA00022458"/>
    </source>
</evidence>
<keyword evidence="5 7" id="KW-0067">ATP-binding</keyword>
<dbReference type="SUPFAM" id="SSF52540">
    <property type="entry name" value="P-loop containing nucleoside triphosphate hydrolases"/>
    <property type="match status" value="1"/>
</dbReference>
<keyword evidence="4" id="KW-0547">Nucleotide-binding</keyword>
<comment type="caution">
    <text evidence="7">The sequence shown here is derived from an EMBL/GenBank/DDBJ whole genome shotgun (WGS) entry which is preliminary data.</text>
</comment>
<reference evidence="7" key="1">
    <citation type="journal article" date="2020" name="mSystems">
        <title>Genome- and Community-Level Interaction Insights into Carbon Utilization and Element Cycling Functions of Hydrothermarchaeota in Hydrothermal Sediment.</title>
        <authorList>
            <person name="Zhou Z."/>
            <person name="Liu Y."/>
            <person name="Xu W."/>
            <person name="Pan J."/>
            <person name="Luo Z.H."/>
            <person name="Li M."/>
        </authorList>
    </citation>
    <scope>NUCLEOTIDE SEQUENCE [LARGE SCALE GENOMIC DNA]</scope>
    <source>
        <strain evidence="7">HyVt-503</strain>
    </source>
</reference>
<dbReference type="InterPro" id="IPR003439">
    <property type="entry name" value="ABC_transporter-like_ATP-bd"/>
</dbReference>
<dbReference type="EMBL" id="DRND01000017">
    <property type="protein sequence ID" value="HFC46281.1"/>
    <property type="molecule type" value="Genomic_DNA"/>
</dbReference>
<comment type="similarity">
    <text evidence="1">Belongs to the ABC transporter superfamily.</text>
</comment>
<dbReference type="AlphaFoldDB" id="A0A7V2SUT8"/>
<dbReference type="Pfam" id="PF00005">
    <property type="entry name" value="ABC_tran"/>
    <property type="match status" value="1"/>
</dbReference>
<evidence type="ECO:0000256" key="4">
    <source>
        <dbReference type="ARBA" id="ARBA00022741"/>
    </source>
</evidence>
<dbReference type="CDD" id="cd03230">
    <property type="entry name" value="ABC_DR_subfamily_A"/>
    <property type="match status" value="1"/>
</dbReference>
<dbReference type="InterPro" id="IPR003593">
    <property type="entry name" value="AAA+_ATPase"/>
</dbReference>
<dbReference type="GO" id="GO:0016887">
    <property type="term" value="F:ATP hydrolysis activity"/>
    <property type="evidence" value="ECO:0007669"/>
    <property type="project" value="InterPro"/>
</dbReference>
<evidence type="ECO:0000313" key="7">
    <source>
        <dbReference type="EMBL" id="HFC46281.1"/>
    </source>
</evidence>
<dbReference type="PROSITE" id="PS50893">
    <property type="entry name" value="ABC_TRANSPORTER_2"/>
    <property type="match status" value="1"/>
</dbReference>
<organism evidence="7">
    <name type="scientific">Dissulfuribacter thermophilus</name>
    <dbReference type="NCBI Taxonomy" id="1156395"/>
    <lineage>
        <taxon>Bacteria</taxon>
        <taxon>Pseudomonadati</taxon>
        <taxon>Thermodesulfobacteriota</taxon>
        <taxon>Dissulfuribacteria</taxon>
        <taxon>Dissulfuribacterales</taxon>
        <taxon>Dissulfuribacteraceae</taxon>
        <taxon>Dissulfuribacter</taxon>
    </lineage>
</organism>
<feature type="domain" description="ABC transporter" evidence="6">
    <location>
        <begin position="2"/>
        <end position="231"/>
    </location>
</feature>
<gene>
    <name evidence="7" type="ORF">ENJ63_00190</name>
</gene>
<evidence type="ECO:0000256" key="5">
    <source>
        <dbReference type="ARBA" id="ARBA00022840"/>
    </source>
</evidence>
<dbReference type="PANTHER" id="PTHR42711">
    <property type="entry name" value="ABC TRANSPORTER ATP-BINDING PROTEIN"/>
    <property type="match status" value="1"/>
</dbReference>
<dbReference type="Proteomes" id="UP000885797">
    <property type="component" value="Unassembled WGS sequence"/>
</dbReference>
<dbReference type="SMART" id="SM00382">
    <property type="entry name" value="AAA"/>
    <property type="match status" value="1"/>
</dbReference>
<name>A0A7V2SUT8_9BACT</name>
<accession>A0A7V2SUT8</accession>
<keyword evidence="2" id="KW-0813">Transport</keyword>
<evidence type="ECO:0000256" key="1">
    <source>
        <dbReference type="ARBA" id="ARBA00005417"/>
    </source>
</evidence>
<protein>
    <submittedName>
        <fullName evidence="7">ATP-binding cassette domain-containing protein</fullName>
    </submittedName>
</protein>
<proteinExistence type="inferred from homology"/>
<sequence>MIDVDHVSMKYGNFEAVKDCSFTVDKGEIVGLLGPNGAGKTTIMKIITTQICPSDGTARVAGFDCQSHPKEVRRNVGFLPEQAPLYDDMEVREYLDFVGRGRGLSRRQLKDRIGWVKDSCGLSKVWCKPIGELSKGYRQRVGLAQALIHDPPCLVLDEPTSGLDPLQIIEIRDLIKELSKDKAILYSSHIIQEIVALSDRVVIISDGQIRADGTLPELTQKVKETTKVEFTIDELAKAQTDLEKVFTTLIHHN</sequence>
<dbReference type="Gene3D" id="3.40.50.300">
    <property type="entry name" value="P-loop containing nucleotide triphosphate hydrolases"/>
    <property type="match status" value="1"/>
</dbReference>
<dbReference type="InterPro" id="IPR050763">
    <property type="entry name" value="ABC_transporter_ATP-binding"/>
</dbReference>